<dbReference type="AlphaFoldDB" id="A0A8X8HAC3"/>
<gene>
    <name evidence="2" type="ORF">GEU84_020010</name>
</gene>
<reference evidence="2" key="1">
    <citation type="submission" date="2020-05" db="EMBL/GenBank/DDBJ databases">
        <title>Fertoebacter nigrum gen. nov., sp. nov., a new member of the family Rhodobacteraceae.</title>
        <authorList>
            <person name="Szuroczki S."/>
            <person name="Abbaszade G."/>
            <person name="Buni D."/>
            <person name="Schumann P."/>
            <person name="Toth E."/>
        </authorList>
    </citation>
    <scope>NUCLEOTIDE SEQUENCE</scope>
    <source>
        <strain evidence="2">RG-N-1a</strain>
    </source>
</reference>
<keyword evidence="3" id="KW-1185">Reference proteome</keyword>
<keyword evidence="1" id="KW-0812">Transmembrane</keyword>
<evidence type="ECO:0000313" key="2">
    <source>
        <dbReference type="EMBL" id="NUB46681.1"/>
    </source>
</evidence>
<feature type="transmembrane region" description="Helical" evidence="1">
    <location>
        <begin position="137"/>
        <end position="162"/>
    </location>
</feature>
<dbReference type="EMBL" id="WHUT02000019">
    <property type="protein sequence ID" value="NUB46681.1"/>
    <property type="molecule type" value="Genomic_DNA"/>
</dbReference>
<evidence type="ECO:0000256" key="1">
    <source>
        <dbReference type="SAM" id="Phobius"/>
    </source>
</evidence>
<accession>A0A8X8HAC3</accession>
<protein>
    <submittedName>
        <fullName evidence="2">Rod shape-determining protein MreD</fullName>
    </submittedName>
</protein>
<dbReference type="Proteomes" id="UP000484076">
    <property type="component" value="Unassembled WGS sequence"/>
</dbReference>
<evidence type="ECO:0000313" key="3">
    <source>
        <dbReference type="Proteomes" id="UP000484076"/>
    </source>
</evidence>
<keyword evidence="1" id="KW-1133">Transmembrane helix</keyword>
<sequence>MAEPLQARVWLFRTAFVGLALGLFFVRVLPLGTEAGRWPGPDLLLCLILAWVTRRPDYLPALLIALVVLAEDLLLMRPPGLWAALVLLASEFLRSRAALTRELSFVVEWALISGLMVALLLGYRLIFALAFLPQTGFGFAMVQTLASILCYPLVVGLSWLALNLRKPAMGEVDAYGRRM</sequence>
<feature type="transmembrane region" description="Helical" evidence="1">
    <location>
        <begin position="9"/>
        <end position="29"/>
    </location>
</feature>
<organism evidence="2 3">
    <name type="scientific">Fertoeibacter niger</name>
    <dbReference type="NCBI Taxonomy" id="2656921"/>
    <lineage>
        <taxon>Bacteria</taxon>
        <taxon>Pseudomonadati</taxon>
        <taxon>Pseudomonadota</taxon>
        <taxon>Alphaproteobacteria</taxon>
        <taxon>Rhodobacterales</taxon>
        <taxon>Paracoccaceae</taxon>
        <taxon>Fertoeibacter</taxon>
    </lineage>
</organism>
<keyword evidence="1" id="KW-0472">Membrane</keyword>
<comment type="caution">
    <text evidence="2">The sequence shown here is derived from an EMBL/GenBank/DDBJ whole genome shotgun (WGS) entry which is preliminary data.</text>
</comment>
<feature type="transmembrane region" description="Helical" evidence="1">
    <location>
        <begin position="106"/>
        <end position="131"/>
    </location>
</feature>
<dbReference type="RefSeq" id="WP_152828706.1">
    <property type="nucleotide sequence ID" value="NZ_WHUT02000019.1"/>
</dbReference>
<proteinExistence type="predicted"/>
<feature type="transmembrane region" description="Helical" evidence="1">
    <location>
        <begin position="81"/>
        <end position="99"/>
    </location>
</feature>
<name>A0A8X8HAC3_9RHOB</name>